<dbReference type="EMBL" id="MU004387">
    <property type="protein sequence ID" value="KAF2653098.1"/>
    <property type="molecule type" value="Genomic_DNA"/>
</dbReference>
<accession>A0A6A6T2P7</accession>
<evidence type="ECO:0000313" key="2">
    <source>
        <dbReference type="Proteomes" id="UP000799324"/>
    </source>
</evidence>
<name>A0A6A6T2P7_9PLEO</name>
<dbReference type="AlphaFoldDB" id="A0A6A6T2P7"/>
<keyword evidence="2" id="KW-1185">Reference proteome</keyword>
<evidence type="ECO:0000313" key="1">
    <source>
        <dbReference type="EMBL" id="KAF2653098.1"/>
    </source>
</evidence>
<dbReference type="Proteomes" id="UP000799324">
    <property type="component" value="Unassembled WGS sequence"/>
</dbReference>
<gene>
    <name evidence="1" type="ORF">K491DRAFT_21322</name>
</gene>
<organism evidence="1 2">
    <name type="scientific">Lophiostoma macrostomum CBS 122681</name>
    <dbReference type="NCBI Taxonomy" id="1314788"/>
    <lineage>
        <taxon>Eukaryota</taxon>
        <taxon>Fungi</taxon>
        <taxon>Dikarya</taxon>
        <taxon>Ascomycota</taxon>
        <taxon>Pezizomycotina</taxon>
        <taxon>Dothideomycetes</taxon>
        <taxon>Pleosporomycetidae</taxon>
        <taxon>Pleosporales</taxon>
        <taxon>Lophiostomataceae</taxon>
        <taxon>Lophiostoma</taxon>
    </lineage>
</organism>
<protein>
    <submittedName>
        <fullName evidence="1">Uncharacterized protein</fullName>
    </submittedName>
</protein>
<sequence length="100" mass="11310">MMHIHAAFTVSPSRDRRAISFGRMDMALQVRDIRFASLRHLILWCLGRAEHGHGMSLESTHPMTGPKVRTKSRSPVCLQTNPCFVALCSLVGFMGWARSW</sequence>
<proteinExistence type="predicted"/>
<reference evidence="1" key="1">
    <citation type="journal article" date="2020" name="Stud. Mycol.">
        <title>101 Dothideomycetes genomes: a test case for predicting lifestyles and emergence of pathogens.</title>
        <authorList>
            <person name="Haridas S."/>
            <person name="Albert R."/>
            <person name="Binder M."/>
            <person name="Bloem J."/>
            <person name="Labutti K."/>
            <person name="Salamov A."/>
            <person name="Andreopoulos B."/>
            <person name="Baker S."/>
            <person name="Barry K."/>
            <person name="Bills G."/>
            <person name="Bluhm B."/>
            <person name="Cannon C."/>
            <person name="Castanera R."/>
            <person name="Culley D."/>
            <person name="Daum C."/>
            <person name="Ezra D."/>
            <person name="Gonzalez J."/>
            <person name="Henrissat B."/>
            <person name="Kuo A."/>
            <person name="Liang C."/>
            <person name="Lipzen A."/>
            <person name="Lutzoni F."/>
            <person name="Magnuson J."/>
            <person name="Mondo S."/>
            <person name="Nolan M."/>
            <person name="Ohm R."/>
            <person name="Pangilinan J."/>
            <person name="Park H.-J."/>
            <person name="Ramirez L."/>
            <person name="Alfaro M."/>
            <person name="Sun H."/>
            <person name="Tritt A."/>
            <person name="Yoshinaga Y."/>
            <person name="Zwiers L.-H."/>
            <person name="Turgeon B."/>
            <person name="Goodwin S."/>
            <person name="Spatafora J."/>
            <person name="Crous P."/>
            <person name="Grigoriev I."/>
        </authorList>
    </citation>
    <scope>NUCLEOTIDE SEQUENCE</scope>
    <source>
        <strain evidence="1">CBS 122681</strain>
    </source>
</reference>